<evidence type="ECO:0000313" key="2">
    <source>
        <dbReference type="EMBL" id="KAK3701383.1"/>
    </source>
</evidence>
<reference evidence="2" key="1">
    <citation type="journal article" date="2023" name="G3 (Bethesda)">
        <title>A reference genome for the long-term kleptoplast-retaining sea slug Elysia crispata morphotype clarki.</title>
        <authorList>
            <person name="Eastman K.E."/>
            <person name="Pendleton A.L."/>
            <person name="Shaikh M.A."/>
            <person name="Suttiyut T."/>
            <person name="Ogas R."/>
            <person name="Tomko P."/>
            <person name="Gavelis G."/>
            <person name="Widhalm J.R."/>
            <person name="Wisecaver J.H."/>
        </authorList>
    </citation>
    <scope>NUCLEOTIDE SEQUENCE</scope>
    <source>
        <strain evidence="2">ECLA1</strain>
    </source>
</reference>
<comment type="caution">
    <text evidence="2">The sequence shown here is derived from an EMBL/GenBank/DDBJ whole genome shotgun (WGS) entry which is preliminary data.</text>
</comment>
<dbReference type="AlphaFoldDB" id="A0AAE0XPG5"/>
<evidence type="ECO:0000313" key="3">
    <source>
        <dbReference type="Proteomes" id="UP001283361"/>
    </source>
</evidence>
<organism evidence="2 3">
    <name type="scientific">Elysia crispata</name>
    <name type="common">lettuce slug</name>
    <dbReference type="NCBI Taxonomy" id="231223"/>
    <lineage>
        <taxon>Eukaryota</taxon>
        <taxon>Metazoa</taxon>
        <taxon>Spiralia</taxon>
        <taxon>Lophotrochozoa</taxon>
        <taxon>Mollusca</taxon>
        <taxon>Gastropoda</taxon>
        <taxon>Heterobranchia</taxon>
        <taxon>Euthyneura</taxon>
        <taxon>Panpulmonata</taxon>
        <taxon>Sacoglossa</taxon>
        <taxon>Placobranchoidea</taxon>
        <taxon>Plakobranchidae</taxon>
        <taxon>Elysia</taxon>
    </lineage>
</organism>
<name>A0AAE0XPG5_9GAST</name>
<dbReference type="EMBL" id="JAWDGP010007895">
    <property type="protein sequence ID" value="KAK3701383.1"/>
    <property type="molecule type" value="Genomic_DNA"/>
</dbReference>
<keyword evidence="3" id="KW-1185">Reference proteome</keyword>
<protein>
    <submittedName>
        <fullName evidence="2">Uncharacterized protein</fullName>
    </submittedName>
</protein>
<feature type="region of interest" description="Disordered" evidence="1">
    <location>
        <begin position="1"/>
        <end position="41"/>
    </location>
</feature>
<dbReference type="Proteomes" id="UP001283361">
    <property type="component" value="Unassembled WGS sequence"/>
</dbReference>
<proteinExistence type="predicted"/>
<sequence length="132" mass="14725">MSATVRTNHDVTFPLNKNGSDSSKLRASHHHQNTSTGENTQTVQEIESVLVPHTPSYTNRFYLSNSDKGKTLLDIIQGRELSVCDSEDNSSNVSLLDTLMSHTGCCFVNDIKWDFPISPEITDRVRECPKVS</sequence>
<evidence type="ECO:0000256" key="1">
    <source>
        <dbReference type="SAM" id="MobiDB-lite"/>
    </source>
</evidence>
<accession>A0AAE0XPG5</accession>
<gene>
    <name evidence="2" type="ORF">RRG08_057552</name>
</gene>